<keyword evidence="3" id="KW-1185">Reference proteome</keyword>
<name>A0AAD7RMM2_9TELE</name>
<protein>
    <submittedName>
        <fullName evidence="2">Uncharacterized protein</fullName>
    </submittedName>
</protein>
<comment type="caution">
    <text evidence="2">The sequence shown here is derived from an EMBL/GenBank/DDBJ whole genome shotgun (WGS) entry which is preliminary data.</text>
</comment>
<dbReference type="EMBL" id="JAINUG010000219">
    <property type="protein sequence ID" value="KAJ8386964.1"/>
    <property type="molecule type" value="Genomic_DNA"/>
</dbReference>
<dbReference type="Proteomes" id="UP001221898">
    <property type="component" value="Unassembled WGS sequence"/>
</dbReference>
<dbReference type="AlphaFoldDB" id="A0AAD7RMM2"/>
<gene>
    <name evidence="2" type="ORF">AAFF_G00161410</name>
</gene>
<feature type="compositionally biased region" description="Polar residues" evidence="1">
    <location>
        <begin position="59"/>
        <end position="70"/>
    </location>
</feature>
<evidence type="ECO:0000313" key="3">
    <source>
        <dbReference type="Proteomes" id="UP001221898"/>
    </source>
</evidence>
<feature type="region of interest" description="Disordered" evidence="1">
    <location>
        <begin position="1"/>
        <end position="28"/>
    </location>
</feature>
<evidence type="ECO:0000256" key="1">
    <source>
        <dbReference type="SAM" id="MobiDB-lite"/>
    </source>
</evidence>
<sequence length="78" mass="8603">MGLLAEKAWRGCERSGHKHGRTGFSERALANQPRLARIARRPGPCLDWLTEQSPDAAPCSSSGLNANRLSHSVRRVPR</sequence>
<proteinExistence type="predicted"/>
<feature type="region of interest" description="Disordered" evidence="1">
    <location>
        <begin position="54"/>
        <end position="78"/>
    </location>
</feature>
<reference evidence="2" key="1">
    <citation type="journal article" date="2023" name="Science">
        <title>Genome structures resolve the early diversification of teleost fishes.</title>
        <authorList>
            <person name="Parey E."/>
            <person name="Louis A."/>
            <person name="Montfort J."/>
            <person name="Bouchez O."/>
            <person name="Roques C."/>
            <person name="Iampietro C."/>
            <person name="Lluch J."/>
            <person name="Castinel A."/>
            <person name="Donnadieu C."/>
            <person name="Desvignes T."/>
            <person name="Floi Bucao C."/>
            <person name="Jouanno E."/>
            <person name="Wen M."/>
            <person name="Mejri S."/>
            <person name="Dirks R."/>
            <person name="Jansen H."/>
            <person name="Henkel C."/>
            <person name="Chen W.J."/>
            <person name="Zahm M."/>
            <person name="Cabau C."/>
            <person name="Klopp C."/>
            <person name="Thompson A.W."/>
            <person name="Robinson-Rechavi M."/>
            <person name="Braasch I."/>
            <person name="Lecointre G."/>
            <person name="Bobe J."/>
            <person name="Postlethwait J.H."/>
            <person name="Berthelot C."/>
            <person name="Roest Crollius H."/>
            <person name="Guiguen Y."/>
        </authorList>
    </citation>
    <scope>NUCLEOTIDE SEQUENCE</scope>
    <source>
        <strain evidence="2">NC1722</strain>
    </source>
</reference>
<evidence type="ECO:0000313" key="2">
    <source>
        <dbReference type="EMBL" id="KAJ8386964.1"/>
    </source>
</evidence>
<organism evidence="2 3">
    <name type="scientific">Aldrovandia affinis</name>
    <dbReference type="NCBI Taxonomy" id="143900"/>
    <lineage>
        <taxon>Eukaryota</taxon>
        <taxon>Metazoa</taxon>
        <taxon>Chordata</taxon>
        <taxon>Craniata</taxon>
        <taxon>Vertebrata</taxon>
        <taxon>Euteleostomi</taxon>
        <taxon>Actinopterygii</taxon>
        <taxon>Neopterygii</taxon>
        <taxon>Teleostei</taxon>
        <taxon>Notacanthiformes</taxon>
        <taxon>Halosauridae</taxon>
        <taxon>Aldrovandia</taxon>
    </lineage>
</organism>
<accession>A0AAD7RMM2</accession>